<dbReference type="Gene3D" id="3.90.550.50">
    <property type="match status" value="1"/>
</dbReference>
<dbReference type="AlphaFoldDB" id="A0A7S4MUK4"/>
<dbReference type="EMBL" id="HBKQ01026040">
    <property type="protein sequence ID" value="CAE2243790.1"/>
    <property type="molecule type" value="Transcribed_RNA"/>
</dbReference>
<organism evidence="8">
    <name type="scientific">Odontella aurita</name>
    <dbReference type="NCBI Taxonomy" id="265563"/>
    <lineage>
        <taxon>Eukaryota</taxon>
        <taxon>Sar</taxon>
        <taxon>Stramenopiles</taxon>
        <taxon>Ochrophyta</taxon>
        <taxon>Bacillariophyta</taxon>
        <taxon>Mediophyceae</taxon>
        <taxon>Biddulphiophycidae</taxon>
        <taxon>Eupodiscales</taxon>
        <taxon>Odontellaceae</taxon>
        <taxon>Odontella</taxon>
    </lineage>
</organism>
<dbReference type="GO" id="GO:0016263">
    <property type="term" value="F:glycoprotein-N-acetylgalactosamine 3-beta-galactosyltransferase activity"/>
    <property type="evidence" value="ECO:0007669"/>
    <property type="project" value="TreeGrafter"/>
</dbReference>
<evidence type="ECO:0008006" key="9">
    <source>
        <dbReference type="Google" id="ProtNLM"/>
    </source>
</evidence>
<dbReference type="GO" id="GO:0016020">
    <property type="term" value="C:membrane"/>
    <property type="evidence" value="ECO:0007669"/>
    <property type="project" value="UniProtKB-SubCell"/>
</dbReference>
<evidence type="ECO:0000256" key="4">
    <source>
        <dbReference type="ARBA" id="ARBA00022968"/>
    </source>
</evidence>
<keyword evidence="4" id="KW-0735">Signal-anchor</keyword>
<evidence type="ECO:0000256" key="3">
    <source>
        <dbReference type="ARBA" id="ARBA00022692"/>
    </source>
</evidence>
<sequence>MKKNFMRCVAFAFAMNWFALLIRTSNRLGDIHYYYATYKQRNVIPDREALLSPSPDVVLDHPDEIARRRNESLFPPPRDHPFAGARDVNGHWGYVADPYSMRNHMLMWFRNDSENAGATLEDMRKARFMPLKNYPENETQKVCETSPGEGEEGTGWDFLINKVVIGGPVPLPKSPGDRREPPGGWQHGKNVTVDTPPYYNTPKPPKILCGMYTYHKKRYLVQAAAHSWAWRCDGFLAFSDVTEPKIGAVDLPHYGKETYGNMWQKVRSIWAYIYANYYEHFDYFHLGGDDNLLIVENLRNYLWSIDDENGTKPLYVGGAWKTRGIIACSGGSGYTLNRVALKWLVTEKFAKPDIRVDSGEDRLMGFSLLPFVRCYDTHDANGGKRYIGGPPKIYGPNCNTHACKTFWSASFQFWRDYVHKNVTGGDLISSQAVTFHLLRNAVMMKRIHAILHRTCPTGTVLADALEAEVKVD</sequence>
<dbReference type="InterPro" id="IPR026050">
    <property type="entry name" value="C1GALT1/C1GALT1_chp1"/>
</dbReference>
<dbReference type="PANTHER" id="PTHR23033">
    <property type="entry name" value="BETA1,3-GALACTOSYLTRANSFERASE"/>
    <property type="match status" value="1"/>
</dbReference>
<evidence type="ECO:0000256" key="5">
    <source>
        <dbReference type="ARBA" id="ARBA00022989"/>
    </source>
</evidence>
<evidence type="ECO:0000256" key="6">
    <source>
        <dbReference type="ARBA" id="ARBA00023136"/>
    </source>
</evidence>
<protein>
    <recommendedName>
        <fullName evidence="9">Hexosyltransferase</fullName>
    </recommendedName>
</protein>
<evidence type="ECO:0000256" key="2">
    <source>
        <dbReference type="ARBA" id="ARBA00006462"/>
    </source>
</evidence>
<dbReference type="PANTHER" id="PTHR23033:SF14">
    <property type="entry name" value="GLYCOPROTEIN-N-ACETYLGALACTOSAMINE 3-BETA-GALACTOSYLTRANSFERASE 1-RELATED"/>
    <property type="match status" value="1"/>
</dbReference>
<comment type="similarity">
    <text evidence="2">Belongs to the glycosyltransferase 31 family. Beta3-Gal-T subfamily.</text>
</comment>
<proteinExistence type="inferred from homology"/>
<accession>A0A7S4MUK4</accession>
<evidence type="ECO:0000256" key="7">
    <source>
        <dbReference type="SAM" id="MobiDB-lite"/>
    </source>
</evidence>
<feature type="region of interest" description="Disordered" evidence="7">
    <location>
        <begin position="170"/>
        <end position="196"/>
    </location>
</feature>
<reference evidence="8" key="1">
    <citation type="submission" date="2021-01" db="EMBL/GenBank/DDBJ databases">
        <authorList>
            <person name="Corre E."/>
            <person name="Pelletier E."/>
            <person name="Niang G."/>
            <person name="Scheremetjew M."/>
            <person name="Finn R."/>
            <person name="Kale V."/>
            <person name="Holt S."/>
            <person name="Cochrane G."/>
            <person name="Meng A."/>
            <person name="Brown T."/>
            <person name="Cohen L."/>
        </authorList>
    </citation>
    <scope>NUCLEOTIDE SEQUENCE</scope>
    <source>
        <strain evidence="8">Isolate 1302-5</strain>
    </source>
</reference>
<comment type="subcellular location">
    <subcellularLocation>
        <location evidence="1">Membrane</location>
        <topology evidence="1">Single-pass type II membrane protein</topology>
    </subcellularLocation>
</comment>
<evidence type="ECO:0000256" key="1">
    <source>
        <dbReference type="ARBA" id="ARBA00004606"/>
    </source>
</evidence>
<name>A0A7S4MUK4_9STRA</name>
<keyword evidence="5" id="KW-1133">Transmembrane helix</keyword>
<gene>
    <name evidence="8" type="ORF">OAUR00152_LOCUS17629</name>
</gene>
<keyword evidence="6" id="KW-0472">Membrane</keyword>
<keyword evidence="3" id="KW-0812">Transmembrane</keyword>
<evidence type="ECO:0000313" key="8">
    <source>
        <dbReference type="EMBL" id="CAE2243790.1"/>
    </source>
</evidence>